<comment type="caution">
    <text evidence="2">The sequence shown here is derived from an EMBL/GenBank/DDBJ whole genome shotgun (WGS) entry which is preliminary data.</text>
</comment>
<organism evidence="2 3">
    <name type="scientific">Thermomonas haemolytica</name>
    <dbReference type="NCBI Taxonomy" id="141949"/>
    <lineage>
        <taxon>Bacteria</taxon>
        <taxon>Pseudomonadati</taxon>
        <taxon>Pseudomonadota</taxon>
        <taxon>Gammaproteobacteria</taxon>
        <taxon>Lysobacterales</taxon>
        <taxon>Lysobacteraceae</taxon>
        <taxon>Thermomonas</taxon>
    </lineage>
</organism>
<dbReference type="OrthoDB" id="5654170at2"/>
<dbReference type="InterPro" id="IPR012312">
    <property type="entry name" value="Hemerythrin-like"/>
</dbReference>
<dbReference type="AlphaFoldDB" id="A0A4R3N660"/>
<evidence type="ECO:0000313" key="3">
    <source>
        <dbReference type="Proteomes" id="UP000295414"/>
    </source>
</evidence>
<proteinExistence type="predicted"/>
<name>A0A4R3N660_9GAMM</name>
<dbReference type="Proteomes" id="UP000295414">
    <property type="component" value="Unassembled WGS sequence"/>
</dbReference>
<reference evidence="2 3" key="1">
    <citation type="submission" date="2019-03" db="EMBL/GenBank/DDBJ databases">
        <title>Genomic Encyclopedia of Type Strains, Phase IV (KMG-IV): sequencing the most valuable type-strain genomes for metagenomic binning, comparative biology and taxonomic classification.</title>
        <authorList>
            <person name="Goeker M."/>
        </authorList>
    </citation>
    <scope>NUCLEOTIDE SEQUENCE [LARGE SCALE GENOMIC DNA]</scope>
    <source>
        <strain evidence="2 3">DSM 13605</strain>
    </source>
</reference>
<dbReference type="Gene3D" id="1.20.120.520">
    <property type="entry name" value="nmb1532 protein domain like"/>
    <property type="match status" value="1"/>
</dbReference>
<dbReference type="EMBL" id="SMAP01000007">
    <property type="protein sequence ID" value="TCT22573.1"/>
    <property type="molecule type" value="Genomic_DNA"/>
</dbReference>
<dbReference type="RefSeq" id="WP_114960458.1">
    <property type="nucleotide sequence ID" value="NZ_MSZW01000022.1"/>
</dbReference>
<sequence>MQMQSRYNIYEVIHKALRARLSRTLVAIGQVDVDDPASLRELEAEVNTTLAMMHGHLTAENAFIHPAMEARVPGSALRIAEEHVHHEDDIQLLREACAALLAAAPDLRQGLADRLYVLFDLFVQDNLTHMRHEEEHHNAVLWSAYEDAEIVAIEQALVGALPPEKKALYLHAMLPAVPTRDRVRLLGGLRQSVPAEAFDGIYASLCTLLDTRAQRRLAEALGLSAAAAIAA</sequence>
<protein>
    <submittedName>
        <fullName evidence="2">Hemerythrin HHE cation binding domain-containing protein</fullName>
    </submittedName>
</protein>
<gene>
    <name evidence="2" type="ORF">EDC34_107125</name>
</gene>
<accession>A0A4R3N660</accession>
<evidence type="ECO:0000259" key="1">
    <source>
        <dbReference type="Pfam" id="PF01814"/>
    </source>
</evidence>
<feature type="domain" description="Hemerythrin-like" evidence="1">
    <location>
        <begin position="11"/>
        <end position="136"/>
    </location>
</feature>
<evidence type="ECO:0000313" key="2">
    <source>
        <dbReference type="EMBL" id="TCT22573.1"/>
    </source>
</evidence>
<dbReference type="Pfam" id="PF01814">
    <property type="entry name" value="Hemerythrin"/>
    <property type="match status" value="1"/>
</dbReference>
<keyword evidence="3" id="KW-1185">Reference proteome</keyword>